<dbReference type="Pfam" id="PF00027">
    <property type="entry name" value="cNMP_binding"/>
    <property type="match status" value="1"/>
</dbReference>
<evidence type="ECO:0000313" key="6">
    <source>
        <dbReference type="Proteomes" id="UP000728032"/>
    </source>
</evidence>
<dbReference type="Proteomes" id="UP000728032">
    <property type="component" value="Unassembled WGS sequence"/>
</dbReference>
<dbReference type="SUPFAM" id="SSF51206">
    <property type="entry name" value="cAMP-binding domain-like"/>
    <property type="match status" value="1"/>
</dbReference>
<evidence type="ECO:0000259" key="4">
    <source>
        <dbReference type="PROSITE" id="PS50042"/>
    </source>
</evidence>
<keyword evidence="6" id="KW-1185">Reference proteome</keyword>
<organism evidence="5">
    <name type="scientific">Oppiella nova</name>
    <dbReference type="NCBI Taxonomy" id="334625"/>
    <lineage>
        <taxon>Eukaryota</taxon>
        <taxon>Metazoa</taxon>
        <taxon>Ecdysozoa</taxon>
        <taxon>Arthropoda</taxon>
        <taxon>Chelicerata</taxon>
        <taxon>Arachnida</taxon>
        <taxon>Acari</taxon>
        <taxon>Acariformes</taxon>
        <taxon>Sarcoptiformes</taxon>
        <taxon>Oribatida</taxon>
        <taxon>Brachypylina</taxon>
        <taxon>Oppioidea</taxon>
        <taxon>Oppiidae</taxon>
        <taxon>Oppiella</taxon>
    </lineage>
</organism>
<sequence length="183" mass="20403">MMKTGKDKNQQYKKFLQSVPLLQNLNEELIGKIADAIEVDYYPAGDYICRQGCSGDSFYIISSGSVKVTQHNFIGEETLRTLKAGDYFGEQALLVSSNPSALRTANVVSLDCECLVLDRTNFHSLIGDLNELKTKYYEDRDVFHCLENSESDDCVDPSVADLKLVLRGDSLDDALVVDVLFLT</sequence>
<dbReference type="InterPro" id="IPR014710">
    <property type="entry name" value="RmlC-like_jellyroll"/>
</dbReference>
<keyword evidence="2" id="KW-0547">Nucleotide-binding</keyword>
<evidence type="ECO:0000256" key="3">
    <source>
        <dbReference type="ARBA" id="ARBA00023149"/>
    </source>
</evidence>
<dbReference type="OrthoDB" id="6491596at2759"/>
<dbReference type="PROSITE" id="PS50042">
    <property type="entry name" value="CNMP_BINDING_3"/>
    <property type="match status" value="1"/>
</dbReference>
<dbReference type="InterPro" id="IPR000595">
    <property type="entry name" value="cNMP-bd_dom"/>
</dbReference>
<evidence type="ECO:0000256" key="1">
    <source>
        <dbReference type="ARBA" id="ARBA00005753"/>
    </source>
</evidence>
<dbReference type="PANTHER" id="PTHR11635">
    <property type="entry name" value="CAMP-DEPENDENT PROTEIN KINASE REGULATORY CHAIN"/>
    <property type="match status" value="1"/>
</dbReference>
<dbReference type="InterPro" id="IPR018488">
    <property type="entry name" value="cNMP-bd_CS"/>
</dbReference>
<feature type="non-terminal residue" evidence="5">
    <location>
        <position position="1"/>
    </location>
</feature>
<dbReference type="PANTHER" id="PTHR11635:SF152">
    <property type="entry name" value="CAMP-DEPENDENT PROTEIN KINASE TYPE I REGULATORY SUBUNIT-RELATED"/>
    <property type="match status" value="1"/>
</dbReference>
<evidence type="ECO:0000256" key="2">
    <source>
        <dbReference type="ARBA" id="ARBA00022566"/>
    </source>
</evidence>
<dbReference type="GO" id="GO:0004862">
    <property type="term" value="F:cAMP-dependent protein kinase inhibitor activity"/>
    <property type="evidence" value="ECO:0007669"/>
    <property type="project" value="TreeGrafter"/>
</dbReference>
<reference evidence="5" key="1">
    <citation type="submission" date="2020-11" db="EMBL/GenBank/DDBJ databases">
        <authorList>
            <person name="Tran Van P."/>
        </authorList>
    </citation>
    <scope>NUCLEOTIDE SEQUENCE</scope>
</reference>
<dbReference type="GO" id="GO:0034236">
    <property type="term" value="F:protein kinase A catalytic subunit binding"/>
    <property type="evidence" value="ECO:0007669"/>
    <property type="project" value="TreeGrafter"/>
</dbReference>
<dbReference type="AlphaFoldDB" id="A0A7R9MG18"/>
<evidence type="ECO:0000313" key="5">
    <source>
        <dbReference type="EMBL" id="CAD7659406.1"/>
    </source>
</evidence>
<comment type="similarity">
    <text evidence="1">Belongs to the cAMP-dependent kinase regulatory chain family.</text>
</comment>
<feature type="domain" description="Cyclic nucleotide-binding" evidence="4">
    <location>
        <begin position="21"/>
        <end position="139"/>
    </location>
</feature>
<dbReference type="GO" id="GO:0005952">
    <property type="term" value="C:cAMP-dependent protein kinase complex"/>
    <property type="evidence" value="ECO:0007669"/>
    <property type="project" value="InterPro"/>
</dbReference>
<dbReference type="GO" id="GO:0004692">
    <property type="term" value="F:cGMP-dependent protein kinase activity"/>
    <property type="evidence" value="ECO:0007669"/>
    <property type="project" value="InterPro"/>
</dbReference>
<dbReference type="GO" id="GO:0005829">
    <property type="term" value="C:cytosol"/>
    <property type="evidence" value="ECO:0007669"/>
    <property type="project" value="TreeGrafter"/>
</dbReference>
<keyword evidence="2" id="KW-0116">cAMP-binding</keyword>
<proteinExistence type="inferred from homology"/>
<dbReference type="GO" id="GO:0005524">
    <property type="term" value="F:ATP binding"/>
    <property type="evidence" value="ECO:0007669"/>
    <property type="project" value="InterPro"/>
</dbReference>
<protein>
    <recommendedName>
        <fullName evidence="4">Cyclic nucleotide-binding domain-containing protein</fullName>
    </recommendedName>
</protein>
<name>A0A7R9MG18_9ACAR</name>
<accession>A0A7R9MG18</accession>
<dbReference type="EMBL" id="CAJPVJ010017317">
    <property type="protein sequence ID" value="CAG2176568.1"/>
    <property type="molecule type" value="Genomic_DNA"/>
</dbReference>
<dbReference type="EMBL" id="OC932142">
    <property type="protein sequence ID" value="CAD7659406.1"/>
    <property type="molecule type" value="Genomic_DNA"/>
</dbReference>
<dbReference type="InterPro" id="IPR050503">
    <property type="entry name" value="cAMP-dep_PK_reg_su-like"/>
</dbReference>
<keyword evidence="3" id="KW-0114">cAMP</keyword>
<dbReference type="PROSITE" id="PS00889">
    <property type="entry name" value="CNMP_BINDING_2"/>
    <property type="match status" value="1"/>
</dbReference>
<dbReference type="InterPro" id="IPR018490">
    <property type="entry name" value="cNMP-bd_dom_sf"/>
</dbReference>
<dbReference type="CDD" id="cd00038">
    <property type="entry name" value="CAP_ED"/>
    <property type="match status" value="1"/>
</dbReference>
<dbReference type="SMART" id="SM00100">
    <property type="entry name" value="cNMP"/>
    <property type="match status" value="1"/>
</dbReference>
<dbReference type="InterPro" id="IPR002374">
    <property type="entry name" value="cGMP_dep_kinase"/>
</dbReference>
<dbReference type="GO" id="GO:0030552">
    <property type="term" value="F:cAMP binding"/>
    <property type="evidence" value="ECO:0007669"/>
    <property type="project" value="UniProtKB-KW"/>
</dbReference>
<dbReference type="Gene3D" id="2.60.120.10">
    <property type="entry name" value="Jelly Rolls"/>
    <property type="match status" value="1"/>
</dbReference>
<dbReference type="PRINTS" id="PR00104">
    <property type="entry name" value="CGMPKINASE"/>
</dbReference>
<gene>
    <name evidence="5" type="ORF">ONB1V03_LOCUS16002</name>
</gene>